<proteinExistence type="predicted"/>
<accession>A0ACC2I3E8</accession>
<dbReference type="Proteomes" id="UP001153334">
    <property type="component" value="Unassembled WGS sequence"/>
</dbReference>
<gene>
    <name evidence="1" type="ORF">ONZ43_g6032</name>
</gene>
<dbReference type="EMBL" id="JAPESX010002029">
    <property type="protein sequence ID" value="KAJ8109810.1"/>
    <property type="molecule type" value="Genomic_DNA"/>
</dbReference>
<name>A0ACC2I3E8_9PEZI</name>
<organism evidence="1 2">
    <name type="scientific">Nemania bipapillata</name>
    <dbReference type="NCBI Taxonomy" id="110536"/>
    <lineage>
        <taxon>Eukaryota</taxon>
        <taxon>Fungi</taxon>
        <taxon>Dikarya</taxon>
        <taxon>Ascomycota</taxon>
        <taxon>Pezizomycotina</taxon>
        <taxon>Sordariomycetes</taxon>
        <taxon>Xylariomycetidae</taxon>
        <taxon>Xylariales</taxon>
        <taxon>Xylariaceae</taxon>
        <taxon>Nemania</taxon>
    </lineage>
</organism>
<keyword evidence="2" id="KW-1185">Reference proteome</keyword>
<evidence type="ECO:0000313" key="2">
    <source>
        <dbReference type="Proteomes" id="UP001153334"/>
    </source>
</evidence>
<protein>
    <submittedName>
        <fullName evidence="1">Uncharacterized protein</fullName>
    </submittedName>
</protein>
<evidence type="ECO:0000313" key="1">
    <source>
        <dbReference type="EMBL" id="KAJ8109810.1"/>
    </source>
</evidence>
<reference evidence="1" key="1">
    <citation type="submission" date="2022-11" db="EMBL/GenBank/DDBJ databases">
        <title>Genome Sequence of Nemania bipapillata.</title>
        <authorList>
            <person name="Buettner E."/>
        </authorList>
    </citation>
    <scope>NUCLEOTIDE SEQUENCE</scope>
    <source>
        <strain evidence="1">CP14</strain>
    </source>
</reference>
<comment type="caution">
    <text evidence="1">The sequence shown here is derived from an EMBL/GenBank/DDBJ whole genome shotgun (WGS) entry which is preliminary data.</text>
</comment>
<sequence length="550" mass="60278">MLADDEIPRYCAQLFLPAELAERAVEVALKENPENIINSPDMTVPPAGGAAPAQGSGPPRMGLFVRKMWKPGRTLRVRFLSGGSALVRSKVKQYAAVWSEYANINFQFVDSGDADIRITFASGGSWSYIGTDCKDTTLVPAGQATMNFGWFHDKSQESDFSGTIMHEFGHAIGCVHEHSQPNADIQWNKPVVLAAYARQGWTAEMVESNIFFQYNRFDVTATNFDSLSIMEYPIPKGFTTDGFVVGYNDRLSSDDIAFARRMYPKQTPIEPQPGRKGIQNVEIGVFNTIAVTSPGAAVKNHRTIVGFAKEYSTSPAFTVGLNFLDFDKSHNLRIRSKVDTVLPSQAMLNLQSWGDTVQNASGVSWFLYPSDDNDIQGGSFTTKNAGADTTITFRHEYSSIPRVVVFLTALDVDKSTNCCVKAYASNVTTRGFKLHIETWSNSKLSECGASWVAHPVDKPGIFSGSFSTQDATSCTTAQVNKKGTLLFTPSFDKPPKMFLALNMLDIDRGNDTRVRLSGSSISGQQMEWHIDSWGNATVNAAGAAYIAINS</sequence>